<comment type="subcellular location">
    <subcellularLocation>
        <location evidence="7">Cell inner membrane</location>
        <topology evidence="7">Multi-pass membrane protein</topology>
    </subcellularLocation>
    <subcellularLocation>
        <location evidence="1">Cell membrane</location>
        <topology evidence="1">Multi-pass membrane protein</topology>
    </subcellularLocation>
</comment>
<dbReference type="Pfam" id="PF21088">
    <property type="entry name" value="MS_channel_1st"/>
    <property type="match status" value="1"/>
</dbReference>
<dbReference type="InterPro" id="IPR010920">
    <property type="entry name" value="LSM_dom_sf"/>
</dbReference>
<evidence type="ECO:0000313" key="12">
    <source>
        <dbReference type="Proteomes" id="UP000305451"/>
    </source>
</evidence>
<keyword evidence="5 7" id="KW-1133">Transmembrane helix</keyword>
<dbReference type="OrthoDB" id="9814206at2"/>
<keyword evidence="6 7" id="KW-0472">Membrane</keyword>
<comment type="function">
    <text evidence="7">Mechanosensitive channel that participates in the regulation of osmotic pressure changes within the cell, opening in response to stretch forces in the membrane lipid bilayer, without the need for other proteins. Contributes to normal resistance to hypoosmotic shock. Forms an ion channel of 1.0 nanosiemens conductance with a slight preference for anions.</text>
</comment>
<evidence type="ECO:0000259" key="9">
    <source>
        <dbReference type="Pfam" id="PF21082"/>
    </source>
</evidence>
<dbReference type="SUPFAM" id="SSF50182">
    <property type="entry name" value="Sm-like ribonucleoproteins"/>
    <property type="match status" value="1"/>
</dbReference>
<reference evidence="11 12" key="1">
    <citation type="journal article" date="2013" name="Int. J. Syst. Evol. Microbiol.">
        <title>Marinicauda pacifica gen. nov., sp. nov., a prosthecate alphaproteobacterium of the family Hyphomonadaceae isolated from deep seawater.</title>
        <authorList>
            <person name="Zhang X.Y."/>
            <person name="Li G.W."/>
            <person name="Wang C.S."/>
            <person name="Zhang Y.J."/>
            <person name="Xu X.W."/>
            <person name="Li H."/>
            <person name="Liu A."/>
            <person name="Liu C."/>
            <person name="Xie B.B."/>
            <person name="Qin Q.L."/>
            <person name="Xu Z."/>
            <person name="Chen X.L."/>
            <person name="Zhou B.C."/>
            <person name="Zhang Y.Z."/>
        </authorList>
    </citation>
    <scope>NUCLEOTIDE SEQUENCE [LARGE SCALE GENOMIC DNA]</scope>
    <source>
        <strain evidence="11 12">P-1 km-3</strain>
    </source>
</reference>
<dbReference type="InterPro" id="IPR011066">
    <property type="entry name" value="MscS_channel_C_sf"/>
</dbReference>
<feature type="domain" description="Mechanosensitive ion channel transmembrane helices 2/3" evidence="10">
    <location>
        <begin position="68"/>
        <end position="106"/>
    </location>
</feature>
<dbReference type="AlphaFoldDB" id="A0A4S2HGM3"/>
<evidence type="ECO:0000256" key="2">
    <source>
        <dbReference type="ARBA" id="ARBA00008017"/>
    </source>
</evidence>
<dbReference type="Pfam" id="PF21082">
    <property type="entry name" value="MS_channel_3rd"/>
    <property type="match status" value="1"/>
</dbReference>
<dbReference type="Proteomes" id="UP000305451">
    <property type="component" value="Unassembled WGS sequence"/>
</dbReference>
<comment type="subunit">
    <text evidence="7">Homoheptamer.</text>
</comment>
<feature type="transmembrane region" description="Helical" evidence="7">
    <location>
        <begin position="62"/>
        <end position="84"/>
    </location>
</feature>
<proteinExistence type="inferred from homology"/>
<keyword evidence="7" id="KW-0407">Ion channel</keyword>
<name>A0A4S2HGM3_9PROT</name>
<dbReference type="PANTHER" id="PTHR30221">
    <property type="entry name" value="SMALL-CONDUCTANCE MECHANOSENSITIVE CHANNEL"/>
    <property type="match status" value="1"/>
</dbReference>
<dbReference type="SUPFAM" id="SSF82861">
    <property type="entry name" value="Mechanosensitive channel protein MscS (YggB), transmembrane region"/>
    <property type="match status" value="1"/>
</dbReference>
<organism evidence="11 12">
    <name type="scientific">Marinicauda pacifica</name>
    <dbReference type="NCBI Taxonomy" id="1133559"/>
    <lineage>
        <taxon>Bacteria</taxon>
        <taxon>Pseudomonadati</taxon>
        <taxon>Pseudomonadota</taxon>
        <taxon>Alphaproteobacteria</taxon>
        <taxon>Maricaulales</taxon>
        <taxon>Maricaulaceae</taxon>
        <taxon>Marinicauda</taxon>
    </lineage>
</organism>
<accession>A0A4S2HGM3</accession>
<dbReference type="InterPro" id="IPR023408">
    <property type="entry name" value="MscS_beta-dom_sf"/>
</dbReference>
<dbReference type="GO" id="GO:0008381">
    <property type="term" value="F:mechanosensitive monoatomic ion channel activity"/>
    <property type="evidence" value="ECO:0007669"/>
    <property type="project" value="InterPro"/>
</dbReference>
<dbReference type="InterPro" id="IPR049278">
    <property type="entry name" value="MS_channel_C"/>
</dbReference>
<dbReference type="InterPro" id="IPR049142">
    <property type="entry name" value="MS_channel_1st"/>
</dbReference>
<feature type="transmembrane region" description="Helical" evidence="7">
    <location>
        <begin position="20"/>
        <end position="41"/>
    </location>
</feature>
<evidence type="ECO:0000313" key="11">
    <source>
        <dbReference type="EMBL" id="TGY94921.1"/>
    </source>
</evidence>
<keyword evidence="7" id="KW-0813">Transport</keyword>
<dbReference type="Gene3D" id="1.10.287.1260">
    <property type="match status" value="1"/>
</dbReference>
<dbReference type="Gene3D" id="2.30.30.60">
    <property type="match status" value="1"/>
</dbReference>
<sequence length="275" mass="30067">MEGFQPGQILEYVVRVGATAALNVLLAALILVVGFVIAGLVKRKIRNASLRSERIDATLAGFFSSTAYYAILAIVLIAVLNRFGVETTSIVAALGALALAIGLALQGTLSNFAAGVMVILFRPYRIGDFVEIADATGSVKDITLFFTELNTVDNKQIIVPNGQAWGDVITNYSAYPTRRADFVFSVSYDDDIDKAQRVIREVFEADDRVLQDPPLFCEVSAHAGSSMDITVRAWVNSGDLWPVHFHMLKAIKIAFDENGIEIPYPHQVEIQKKAE</sequence>
<evidence type="ECO:0000256" key="3">
    <source>
        <dbReference type="ARBA" id="ARBA00022475"/>
    </source>
</evidence>
<dbReference type="GO" id="GO:0005886">
    <property type="term" value="C:plasma membrane"/>
    <property type="evidence" value="ECO:0007669"/>
    <property type="project" value="UniProtKB-SubCell"/>
</dbReference>
<evidence type="ECO:0000256" key="1">
    <source>
        <dbReference type="ARBA" id="ARBA00004651"/>
    </source>
</evidence>
<keyword evidence="4 7" id="KW-0812">Transmembrane</keyword>
<keyword evidence="7" id="KW-0406">Ion transport</keyword>
<feature type="transmembrane region" description="Helical" evidence="7">
    <location>
        <begin position="90"/>
        <end position="121"/>
    </location>
</feature>
<dbReference type="Pfam" id="PF00924">
    <property type="entry name" value="MS_channel_2nd"/>
    <property type="match status" value="1"/>
</dbReference>
<comment type="caution">
    <text evidence="11">The sequence shown here is derived from an EMBL/GenBank/DDBJ whole genome shotgun (WGS) entry which is preliminary data.</text>
</comment>
<comment type="similarity">
    <text evidence="2 7">Belongs to the MscS (TC 1.A.23) family.</text>
</comment>
<dbReference type="InterPro" id="IPR006685">
    <property type="entry name" value="MscS_channel_2nd"/>
</dbReference>
<feature type="domain" description="Mechanosensitive ion channel MscS C-terminal" evidence="9">
    <location>
        <begin position="181"/>
        <end position="262"/>
    </location>
</feature>
<dbReference type="Gene3D" id="3.30.70.100">
    <property type="match status" value="1"/>
</dbReference>
<gene>
    <name evidence="11" type="ORF">E5162_02105</name>
</gene>
<evidence type="ECO:0000256" key="4">
    <source>
        <dbReference type="ARBA" id="ARBA00022692"/>
    </source>
</evidence>
<comment type="caution">
    <text evidence="7">Lacks conserved residue(s) required for the propagation of feature annotation.</text>
</comment>
<dbReference type="EMBL" id="SRXV01000001">
    <property type="protein sequence ID" value="TGY94921.1"/>
    <property type="molecule type" value="Genomic_DNA"/>
</dbReference>
<keyword evidence="3" id="KW-1003">Cell membrane</keyword>
<dbReference type="SUPFAM" id="SSF82689">
    <property type="entry name" value="Mechanosensitive channel protein MscS (YggB), C-terminal domain"/>
    <property type="match status" value="1"/>
</dbReference>
<evidence type="ECO:0000256" key="6">
    <source>
        <dbReference type="ARBA" id="ARBA00023136"/>
    </source>
</evidence>
<keyword evidence="7" id="KW-0997">Cell inner membrane</keyword>
<evidence type="ECO:0000259" key="8">
    <source>
        <dbReference type="Pfam" id="PF00924"/>
    </source>
</evidence>
<evidence type="ECO:0000256" key="7">
    <source>
        <dbReference type="RuleBase" id="RU369025"/>
    </source>
</evidence>
<dbReference type="InterPro" id="IPR045275">
    <property type="entry name" value="MscS_archaea/bacteria_type"/>
</dbReference>
<feature type="domain" description="Mechanosensitive ion channel MscS" evidence="8">
    <location>
        <begin position="108"/>
        <end position="173"/>
    </location>
</feature>
<protein>
    <recommendedName>
        <fullName evidence="7">Small-conductance mechanosensitive channel</fullName>
    </recommendedName>
</protein>
<dbReference type="InterPro" id="IPR011014">
    <property type="entry name" value="MscS_channel_TM-2"/>
</dbReference>
<evidence type="ECO:0000256" key="5">
    <source>
        <dbReference type="ARBA" id="ARBA00022989"/>
    </source>
</evidence>
<evidence type="ECO:0000259" key="10">
    <source>
        <dbReference type="Pfam" id="PF21088"/>
    </source>
</evidence>
<keyword evidence="12" id="KW-1185">Reference proteome</keyword>
<dbReference type="PANTHER" id="PTHR30221:SF1">
    <property type="entry name" value="SMALL-CONDUCTANCE MECHANOSENSITIVE CHANNEL"/>
    <property type="match status" value="1"/>
</dbReference>